<evidence type="ECO:0000313" key="2">
    <source>
        <dbReference type="Proteomes" id="UP001633002"/>
    </source>
</evidence>
<dbReference type="Proteomes" id="UP001633002">
    <property type="component" value="Unassembled WGS sequence"/>
</dbReference>
<gene>
    <name evidence="1" type="ORF">R1sor_000149</name>
</gene>
<sequence>MLAPVALQSELTEKQDELDPTNVILKKQIEAYEAFGSQKSALDIVCSELRDKLHHAEARIEEVSKSLEKSLKWLKGKCLVEFESLSMAERIESSSIKADVRRYEADRARDV</sequence>
<keyword evidence="2" id="KW-1185">Reference proteome</keyword>
<organism evidence="1 2">
    <name type="scientific">Riccia sorocarpa</name>
    <dbReference type="NCBI Taxonomy" id="122646"/>
    <lineage>
        <taxon>Eukaryota</taxon>
        <taxon>Viridiplantae</taxon>
        <taxon>Streptophyta</taxon>
        <taxon>Embryophyta</taxon>
        <taxon>Marchantiophyta</taxon>
        <taxon>Marchantiopsida</taxon>
        <taxon>Marchantiidae</taxon>
        <taxon>Marchantiales</taxon>
        <taxon>Ricciaceae</taxon>
        <taxon>Riccia</taxon>
    </lineage>
</organism>
<protein>
    <submittedName>
        <fullName evidence="1">Uncharacterized protein</fullName>
    </submittedName>
</protein>
<dbReference type="EMBL" id="JBJQOH010000006">
    <property type="protein sequence ID" value="KAL3682127.1"/>
    <property type="molecule type" value="Genomic_DNA"/>
</dbReference>
<evidence type="ECO:0000313" key="1">
    <source>
        <dbReference type="EMBL" id="KAL3682127.1"/>
    </source>
</evidence>
<proteinExistence type="predicted"/>
<name>A0ABD3GSA3_9MARC</name>
<accession>A0ABD3GSA3</accession>
<dbReference type="AlphaFoldDB" id="A0ABD3GSA3"/>
<reference evidence="1 2" key="1">
    <citation type="submission" date="2024-09" db="EMBL/GenBank/DDBJ databases">
        <title>Chromosome-scale assembly of Riccia sorocarpa.</title>
        <authorList>
            <person name="Paukszto L."/>
        </authorList>
    </citation>
    <scope>NUCLEOTIDE SEQUENCE [LARGE SCALE GENOMIC DNA]</scope>
    <source>
        <strain evidence="1">LP-2024</strain>
        <tissue evidence="1">Aerial parts of the thallus</tissue>
    </source>
</reference>
<comment type="caution">
    <text evidence="1">The sequence shown here is derived from an EMBL/GenBank/DDBJ whole genome shotgun (WGS) entry which is preliminary data.</text>
</comment>